<evidence type="ECO:0000313" key="7">
    <source>
        <dbReference type="EMBL" id="WBL36795.1"/>
    </source>
</evidence>
<evidence type="ECO:0000256" key="1">
    <source>
        <dbReference type="ARBA" id="ARBA00005010"/>
    </source>
</evidence>
<proteinExistence type="predicted"/>
<reference evidence="7 8" key="1">
    <citation type="journal article" date="2023" name="ISME J.">
        <title>Thermophilic Dehalococcoidia with unusual traits shed light on an unexpected past.</title>
        <authorList>
            <person name="Palmer M."/>
            <person name="Covington J.K."/>
            <person name="Zhou E.M."/>
            <person name="Thomas S.C."/>
            <person name="Habib N."/>
            <person name="Seymour C.O."/>
            <person name="Lai D."/>
            <person name="Johnston J."/>
            <person name="Hashimi A."/>
            <person name="Jiao J.Y."/>
            <person name="Muok A.R."/>
            <person name="Liu L."/>
            <person name="Xian W.D."/>
            <person name="Zhi X.Y."/>
            <person name="Li M.M."/>
            <person name="Silva L.P."/>
            <person name="Bowen B.P."/>
            <person name="Louie K."/>
            <person name="Briegel A."/>
            <person name="Pett-Ridge J."/>
            <person name="Weber P.K."/>
            <person name="Tocheva E.I."/>
            <person name="Woyke T."/>
            <person name="Northen T.R."/>
            <person name="Mayali X."/>
            <person name="Li W.J."/>
            <person name="Hedlund B.P."/>
        </authorList>
    </citation>
    <scope>NUCLEOTIDE SEQUENCE [LARGE SCALE GENOMIC DNA]</scope>
    <source>
        <strain evidence="7 8">YIM 72310</strain>
    </source>
</reference>
<dbReference type="PANTHER" id="PTHR35330">
    <property type="entry name" value="SIROHEME BIOSYNTHESIS PROTEIN MET8"/>
    <property type="match status" value="1"/>
</dbReference>
<comment type="catalytic activity">
    <reaction evidence="6">
        <text>precorrin-2 + NAD(+) = sirohydrochlorin + NADH + 2 H(+)</text>
        <dbReference type="Rhea" id="RHEA:15613"/>
        <dbReference type="ChEBI" id="CHEBI:15378"/>
        <dbReference type="ChEBI" id="CHEBI:57540"/>
        <dbReference type="ChEBI" id="CHEBI:57945"/>
        <dbReference type="ChEBI" id="CHEBI:58351"/>
        <dbReference type="ChEBI" id="CHEBI:58827"/>
        <dbReference type="EC" id="1.3.1.76"/>
    </reaction>
</comment>
<dbReference type="Proteomes" id="UP001212803">
    <property type="component" value="Chromosome"/>
</dbReference>
<evidence type="ECO:0000256" key="3">
    <source>
        <dbReference type="ARBA" id="ARBA00023002"/>
    </source>
</evidence>
<evidence type="ECO:0000313" key="8">
    <source>
        <dbReference type="Proteomes" id="UP001212803"/>
    </source>
</evidence>
<dbReference type="Gene3D" id="3.30.160.110">
    <property type="entry name" value="Siroheme synthase, domain 2"/>
    <property type="match status" value="1"/>
</dbReference>
<keyword evidence="5" id="KW-0627">Porphyrin biosynthesis</keyword>
<dbReference type="InterPro" id="IPR036291">
    <property type="entry name" value="NAD(P)-bd_dom_sf"/>
</dbReference>
<dbReference type="SUPFAM" id="SSF51735">
    <property type="entry name" value="NAD(P)-binding Rossmann-fold domains"/>
    <property type="match status" value="1"/>
</dbReference>
<evidence type="ECO:0000256" key="4">
    <source>
        <dbReference type="ARBA" id="ARBA00023027"/>
    </source>
</evidence>
<accession>A0ABY7M8P3</accession>
<keyword evidence="4" id="KW-0520">NAD</keyword>
<gene>
    <name evidence="7" type="ORF">O0235_04340</name>
</gene>
<comment type="pathway">
    <text evidence="1">Porphyrin-containing compound metabolism; siroheme biosynthesis; sirohydrochlorin from precorrin-2: step 1/1.</text>
</comment>
<protein>
    <recommendedName>
        <fullName evidence="2">precorrin-2 dehydrogenase</fullName>
        <ecNumber evidence="2">1.3.1.76</ecNumber>
    </recommendedName>
</protein>
<dbReference type="NCBIfam" id="TIGR01470">
    <property type="entry name" value="cysG_Nterm"/>
    <property type="match status" value="1"/>
</dbReference>
<keyword evidence="8" id="KW-1185">Reference proteome</keyword>
<name>A0ABY7M8P3_9CHLR</name>
<dbReference type="PANTHER" id="PTHR35330:SF1">
    <property type="entry name" value="SIROHEME BIOSYNTHESIS PROTEIN MET8"/>
    <property type="match status" value="1"/>
</dbReference>
<dbReference type="Pfam" id="PF13241">
    <property type="entry name" value="NAD_binding_7"/>
    <property type="match status" value="1"/>
</dbReference>
<dbReference type="EMBL" id="CP115149">
    <property type="protein sequence ID" value="WBL36795.1"/>
    <property type="molecule type" value="Genomic_DNA"/>
</dbReference>
<evidence type="ECO:0000256" key="2">
    <source>
        <dbReference type="ARBA" id="ARBA00012400"/>
    </source>
</evidence>
<dbReference type="RefSeq" id="WP_270057312.1">
    <property type="nucleotide sequence ID" value="NZ_CP115149.1"/>
</dbReference>
<dbReference type="EC" id="1.3.1.76" evidence="2"/>
<dbReference type="InterPro" id="IPR028161">
    <property type="entry name" value="Met8-like"/>
</dbReference>
<evidence type="ECO:0000256" key="5">
    <source>
        <dbReference type="ARBA" id="ARBA00023244"/>
    </source>
</evidence>
<keyword evidence="3" id="KW-0560">Oxidoreductase</keyword>
<organism evidence="7 8">
    <name type="scientific">Tepidiforma flava</name>
    <dbReference type="NCBI Taxonomy" id="3004094"/>
    <lineage>
        <taxon>Bacteria</taxon>
        <taxon>Bacillati</taxon>
        <taxon>Chloroflexota</taxon>
        <taxon>Tepidiformia</taxon>
        <taxon>Tepidiformales</taxon>
        <taxon>Tepidiformaceae</taxon>
        <taxon>Tepidiforma</taxon>
    </lineage>
</organism>
<dbReference type="SUPFAM" id="SSF75615">
    <property type="entry name" value="Siroheme synthase middle domains-like"/>
    <property type="match status" value="1"/>
</dbReference>
<sequence length="173" mass="17673">MSILIELRPSAGPVLVVGGGAVAARKVRVLAEGGFQVVVVAPAIAGEIAALPGVTAIARAFVPVDVDARPWALVLACTNDREVNRAVGEAARARRIPVLVADARDESTVSFPALYRDGDLLVGVSTSGSDPALAARLRDAVAEALGPGRAAEIAEARDARQARLAARQPEAGA</sequence>
<evidence type="ECO:0000256" key="6">
    <source>
        <dbReference type="ARBA" id="ARBA00047561"/>
    </source>
</evidence>
<dbReference type="Gene3D" id="3.40.50.720">
    <property type="entry name" value="NAD(P)-binding Rossmann-like Domain"/>
    <property type="match status" value="1"/>
</dbReference>
<dbReference type="InterPro" id="IPR006367">
    <property type="entry name" value="Sirohaem_synthase_N"/>
</dbReference>